<dbReference type="OrthoDB" id="6287436at2759"/>
<protein>
    <submittedName>
        <fullName evidence="3">Phosphorylase b kinase regulatory subunit</fullName>
    </submittedName>
</protein>
<gene>
    <name evidence="1" type="ORF">ECPE_LOCUS2140</name>
</gene>
<keyword evidence="2" id="KW-1185">Reference proteome</keyword>
<evidence type="ECO:0000313" key="2">
    <source>
        <dbReference type="Proteomes" id="UP000272942"/>
    </source>
</evidence>
<reference evidence="3" key="1">
    <citation type="submission" date="2016-06" db="UniProtKB">
        <authorList>
            <consortium name="WormBaseParasite"/>
        </authorList>
    </citation>
    <scope>IDENTIFICATION</scope>
</reference>
<name>A0A183A5A5_9TREM</name>
<organism evidence="3">
    <name type="scientific">Echinostoma caproni</name>
    <dbReference type="NCBI Taxonomy" id="27848"/>
    <lineage>
        <taxon>Eukaryota</taxon>
        <taxon>Metazoa</taxon>
        <taxon>Spiralia</taxon>
        <taxon>Lophotrochozoa</taxon>
        <taxon>Platyhelminthes</taxon>
        <taxon>Trematoda</taxon>
        <taxon>Digenea</taxon>
        <taxon>Plagiorchiida</taxon>
        <taxon>Echinostomata</taxon>
        <taxon>Echinostomatoidea</taxon>
        <taxon>Echinostomatidae</taxon>
        <taxon>Echinostoma</taxon>
    </lineage>
</organism>
<dbReference type="EMBL" id="UZAN01039432">
    <property type="protein sequence ID" value="VDP65534.1"/>
    <property type="molecule type" value="Genomic_DNA"/>
</dbReference>
<evidence type="ECO:0000313" key="1">
    <source>
        <dbReference type="EMBL" id="VDP65534.1"/>
    </source>
</evidence>
<proteinExistence type="predicted"/>
<evidence type="ECO:0000313" key="3">
    <source>
        <dbReference type="WBParaSite" id="ECPE_0000214001-mRNA-1"/>
    </source>
</evidence>
<dbReference type="Proteomes" id="UP000272942">
    <property type="component" value="Unassembled WGS sequence"/>
</dbReference>
<sequence length="247" mass="28083">MKALKPDYALLFGDCGMSSEGRKVSMYLRDQNIIELSILLLQWPYFASDLSIPNYINYGPVWYSLARSIVSMFQTTRAFHGGLRLTELRMALHNDLSRGDDTQDVLLLYHVKMDLLTADEMNLLTDLFVTMEVVGRVCRKLDETNKLNNEPRLSGVDLPSSVTFYLWLFQSICERSIDTRDSQINLDECTAARIAAHMSPTFRELMSCPDAEASPNDVEQPNNRITFGQKSFYPRINRSAISGLASF</sequence>
<accession>A0A183A5A5</accession>
<reference evidence="1 2" key="2">
    <citation type="submission" date="2018-11" db="EMBL/GenBank/DDBJ databases">
        <authorList>
            <consortium name="Pathogen Informatics"/>
        </authorList>
    </citation>
    <scope>NUCLEOTIDE SEQUENCE [LARGE SCALE GENOMIC DNA]</scope>
    <source>
        <strain evidence="1 2">Egypt</strain>
    </source>
</reference>
<dbReference type="AlphaFoldDB" id="A0A183A5A5"/>
<dbReference type="WBParaSite" id="ECPE_0000214001-mRNA-1">
    <property type="protein sequence ID" value="ECPE_0000214001-mRNA-1"/>
    <property type="gene ID" value="ECPE_0000214001"/>
</dbReference>